<dbReference type="AlphaFoldDB" id="A0AAD9BKM6"/>
<feature type="compositionally biased region" description="Basic and acidic residues" evidence="1">
    <location>
        <begin position="23"/>
        <end position="53"/>
    </location>
</feature>
<accession>A0AAD9BKM6</accession>
<name>A0AAD9BKM6_DISEL</name>
<organism evidence="2 3">
    <name type="scientific">Dissostichus eleginoides</name>
    <name type="common">Patagonian toothfish</name>
    <name type="synonym">Dissostichus amissus</name>
    <dbReference type="NCBI Taxonomy" id="100907"/>
    <lineage>
        <taxon>Eukaryota</taxon>
        <taxon>Metazoa</taxon>
        <taxon>Chordata</taxon>
        <taxon>Craniata</taxon>
        <taxon>Vertebrata</taxon>
        <taxon>Euteleostomi</taxon>
        <taxon>Actinopterygii</taxon>
        <taxon>Neopterygii</taxon>
        <taxon>Teleostei</taxon>
        <taxon>Neoteleostei</taxon>
        <taxon>Acanthomorphata</taxon>
        <taxon>Eupercaria</taxon>
        <taxon>Perciformes</taxon>
        <taxon>Notothenioidei</taxon>
        <taxon>Nototheniidae</taxon>
        <taxon>Dissostichus</taxon>
    </lineage>
</organism>
<feature type="region of interest" description="Disordered" evidence="1">
    <location>
        <begin position="120"/>
        <end position="139"/>
    </location>
</feature>
<dbReference type="Proteomes" id="UP001228049">
    <property type="component" value="Unassembled WGS sequence"/>
</dbReference>
<evidence type="ECO:0000256" key="1">
    <source>
        <dbReference type="SAM" id="MobiDB-lite"/>
    </source>
</evidence>
<gene>
    <name evidence="2" type="ORF">KUDE01_029528</name>
</gene>
<feature type="region of interest" description="Disordered" evidence="1">
    <location>
        <begin position="177"/>
        <end position="211"/>
    </location>
</feature>
<sequence length="211" mass="21891">MMAALEGKSSGKDVIPGMQAADRNAEVEMREQTAAKKAGEVVKRDGKKQDNKTEGAQNKAVDGDSATGGEGRITAASAMSGAELRVGKESAEVGMVDGLLGESERTETLKKDIAMEAEVAESNRTGGLKPGEKTSPPVFAPAEAAAGSVTMEEGKEEVNAGGGKTVFPLKVLFESRAQREREEAEQSAGEGMSGRKQPAGERGNVHATNEG</sequence>
<dbReference type="EMBL" id="JASDAP010000020">
    <property type="protein sequence ID" value="KAK1885807.1"/>
    <property type="molecule type" value="Genomic_DNA"/>
</dbReference>
<feature type="region of interest" description="Disordered" evidence="1">
    <location>
        <begin position="1"/>
        <end position="89"/>
    </location>
</feature>
<proteinExistence type="predicted"/>
<keyword evidence="3" id="KW-1185">Reference proteome</keyword>
<reference evidence="2" key="1">
    <citation type="submission" date="2023-04" db="EMBL/GenBank/DDBJ databases">
        <title>Chromosome-level genome of Chaenocephalus aceratus.</title>
        <authorList>
            <person name="Park H."/>
        </authorList>
    </citation>
    <scope>NUCLEOTIDE SEQUENCE</scope>
    <source>
        <strain evidence="2">DE</strain>
        <tissue evidence="2">Muscle</tissue>
    </source>
</reference>
<evidence type="ECO:0000313" key="3">
    <source>
        <dbReference type="Proteomes" id="UP001228049"/>
    </source>
</evidence>
<protein>
    <submittedName>
        <fullName evidence="2">Uncharacterized protein</fullName>
    </submittedName>
</protein>
<comment type="caution">
    <text evidence="2">The sequence shown here is derived from an EMBL/GenBank/DDBJ whole genome shotgun (WGS) entry which is preliminary data.</text>
</comment>
<evidence type="ECO:0000313" key="2">
    <source>
        <dbReference type="EMBL" id="KAK1885807.1"/>
    </source>
</evidence>